<keyword evidence="2" id="KW-1185">Reference proteome</keyword>
<reference evidence="1" key="1">
    <citation type="submission" date="2021-07" db="EMBL/GenBank/DDBJ databases">
        <title>Shewanella sp. YLB-07 whole genome sequence.</title>
        <authorList>
            <person name="Yu L."/>
        </authorList>
    </citation>
    <scope>NUCLEOTIDE SEQUENCE</scope>
    <source>
        <strain evidence="1">YLB-08</strain>
    </source>
</reference>
<evidence type="ECO:0008006" key="3">
    <source>
        <dbReference type="Google" id="ProtNLM"/>
    </source>
</evidence>
<dbReference type="Proteomes" id="UP000316416">
    <property type="component" value="Chromosome"/>
</dbReference>
<gene>
    <name evidence="1" type="ORF">FM038_022185</name>
</gene>
<dbReference type="EMBL" id="CP045503">
    <property type="protein sequence ID" value="QPG59775.1"/>
    <property type="molecule type" value="Genomic_DNA"/>
</dbReference>
<evidence type="ECO:0000313" key="2">
    <source>
        <dbReference type="Proteomes" id="UP000316416"/>
    </source>
</evidence>
<proteinExistence type="predicted"/>
<sequence length="174" mass="20108">MNKLYLTIALLGSPFLTEASCDDRKPIPTIEQKEIINKLIVNRLKHQRYSVNKEFHQRDGTDFFEIEIPELYKDIILDSVNVTYWDSNQIPVVHASLFMGEGFNFKNEVIEEDLPSIPLKGWDRTGSKVVILSVNDRSQLTPSVTLNFGNMCYNHFEMSINNMPELIDKKLQSK</sequence>
<evidence type="ECO:0000313" key="1">
    <source>
        <dbReference type="EMBL" id="QPG59775.1"/>
    </source>
</evidence>
<accession>A0ABX6VAU3</accession>
<name>A0ABX6VAU3_9GAMM</name>
<organism evidence="1 2">
    <name type="scientific">Shewanella eurypsychrophilus</name>
    <dbReference type="NCBI Taxonomy" id="2593656"/>
    <lineage>
        <taxon>Bacteria</taxon>
        <taxon>Pseudomonadati</taxon>
        <taxon>Pseudomonadota</taxon>
        <taxon>Gammaproteobacteria</taxon>
        <taxon>Alteromonadales</taxon>
        <taxon>Shewanellaceae</taxon>
        <taxon>Shewanella</taxon>
    </lineage>
</organism>
<dbReference type="RefSeq" id="WP_142873793.1">
    <property type="nucleotide sequence ID" value="NZ_CP045503.2"/>
</dbReference>
<protein>
    <recommendedName>
        <fullName evidence="3">Lipoprotein</fullName>
    </recommendedName>
</protein>